<keyword evidence="3" id="KW-1185">Reference proteome</keyword>
<name>A0ABN7W754_GIGMA</name>
<evidence type="ECO:0000313" key="2">
    <source>
        <dbReference type="EMBL" id="CAG8819390.1"/>
    </source>
</evidence>
<comment type="caution">
    <text evidence="2">The sequence shown here is derived from an EMBL/GenBank/DDBJ whole genome shotgun (WGS) entry which is preliminary data.</text>
</comment>
<organism evidence="2 3">
    <name type="scientific">Gigaspora margarita</name>
    <dbReference type="NCBI Taxonomy" id="4874"/>
    <lineage>
        <taxon>Eukaryota</taxon>
        <taxon>Fungi</taxon>
        <taxon>Fungi incertae sedis</taxon>
        <taxon>Mucoromycota</taxon>
        <taxon>Glomeromycotina</taxon>
        <taxon>Glomeromycetes</taxon>
        <taxon>Diversisporales</taxon>
        <taxon>Gigasporaceae</taxon>
        <taxon>Gigaspora</taxon>
    </lineage>
</organism>
<dbReference type="EMBL" id="CAJVQB010033182">
    <property type="protein sequence ID" value="CAG8819390.1"/>
    <property type="molecule type" value="Genomic_DNA"/>
</dbReference>
<evidence type="ECO:0000256" key="1">
    <source>
        <dbReference type="SAM" id="MobiDB-lite"/>
    </source>
</evidence>
<sequence>SETIIDIDSTSTPLESDNLNTETSQTIHNISTSTIEFEQEQTTTFYSVPPSPVQILDSRSAPVSPTIPLTLFNISSTSPNILLLTSTADHWSSVAINCNIEQSSSSSYTPLYPQLDTSNNFSSKFSPIPISTQYSAPLTTWNTFHTDNYNTKTQYTSIYPNISNTKETTQTPLNNQSDSDSEQSFGKAYTAILNQVRTLNNNTDNQDLFSNHSTSDEESNSSDSKTEMNDTANALT</sequence>
<gene>
    <name evidence="2" type="ORF">GMARGA_LOCUS27295</name>
</gene>
<proteinExistence type="predicted"/>
<evidence type="ECO:0000313" key="3">
    <source>
        <dbReference type="Proteomes" id="UP000789901"/>
    </source>
</evidence>
<feature type="region of interest" description="Disordered" evidence="1">
    <location>
        <begin position="1"/>
        <end position="22"/>
    </location>
</feature>
<feature type="non-terminal residue" evidence="2">
    <location>
        <position position="1"/>
    </location>
</feature>
<feature type="region of interest" description="Disordered" evidence="1">
    <location>
        <begin position="202"/>
        <end position="236"/>
    </location>
</feature>
<reference evidence="2 3" key="1">
    <citation type="submission" date="2021-06" db="EMBL/GenBank/DDBJ databases">
        <authorList>
            <person name="Kallberg Y."/>
            <person name="Tangrot J."/>
            <person name="Rosling A."/>
        </authorList>
    </citation>
    <scope>NUCLEOTIDE SEQUENCE [LARGE SCALE GENOMIC DNA]</scope>
    <source>
        <strain evidence="2 3">120-4 pot B 10/14</strain>
    </source>
</reference>
<dbReference type="Proteomes" id="UP000789901">
    <property type="component" value="Unassembled WGS sequence"/>
</dbReference>
<protein>
    <submittedName>
        <fullName evidence="2">15162_t:CDS:1</fullName>
    </submittedName>
</protein>
<accession>A0ABN7W754</accession>